<accession>A0ABT7ZX56</accession>
<dbReference type="Gene3D" id="3.60.21.10">
    <property type="match status" value="1"/>
</dbReference>
<dbReference type="EMBL" id="JASDDK010000005">
    <property type="protein sequence ID" value="MDN3493593.1"/>
    <property type="molecule type" value="Genomic_DNA"/>
</dbReference>
<evidence type="ECO:0000259" key="5">
    <source>
        <dbReference type="Pfam" id="PF18962"/>
    </source>
</evidence>
<proteinExistence type="predicted"/>
<name>A0ABT7ZX56_9FLAO</name>
<comment type="caution">
    <text evidence="6">The sequence shown here is derived from an EMBL/GenBank/DDBJ whole genome shotgun (WGS) entry which is preliminary data.</text>
</comment>
<dbReference type="Gene3D" id="2.60.40.380">
    <property type="entry name" value="Purple acid phosphatase-like, N-terminal"/>
    <property type="match status" value="1"/>
</dbReference>
<evidence type="ECO:0000259" key="3">
    <source>
        <dbReference type="Pfam" id="PF00149"/>
    </source>
</evidence>
<keyword evidence="1 2" id="KW-0732">Signal</keyword>
<dbReference type="SUPFAM" id="SSF56300">
    <property type="entry name" value="Metallo-dependent phosphatases"/>
    <property type="match status" value="1"/>
</dbReference>
<dbReference type="InterPro" id="IPR004843">
    <property type="entry name" value="Calcineurin-like_PHP"/>
</dbReference>
<reference evidence="6 7" key="1">
    <citation type="journal article" date="2023" name="Int. J. Syst. Evol. Microbiol.">
        <title>Winogradskyella bathintestinalis sp. nov., isolated from the intestine of the deep-sea loosejaw dragonfish, Malacosteus niger.</title>
        <authorList>
            <person name="Uniacke-Lowe S."/>
            <person name="Johnson C.N."/>
            <person name="Stanton C."/>
            <person name="Hill C."/>
            <person name="Ross P."/>
        </authorList>
    </citation>
    <scope>NUCLEOTIDE SEQUENCE [LARGE SCALE GENOMIC DNA]</scope>
    <source>
        <strain evidence="6 7">APC 3343</strain>
    </source>
</reference>
<dbReference type="PANTHER" id="PTHR22953">
    <property type="entry name" value="ACID PHOSPHATASE RELATED"/>
    <property type="match status" value="1"/>
</dbReference>
<dbReference type="Pfam" id="PF00149">
    <property type="entry name" value="Metallophos"/>
    <property type="match status" value="1"/>
</dbReference>
<dbReference type="InterPro" id="IPR029052">
    <property type="entry name" value="Metallo-depent_PP-like"/>
</dbReference>
<sequence length="1465" mass="162046">MKTNKLISSLLFLSVFFGFADTDKYRIMIADNPSSTITIGWNQVSGNNSIVYFDSVDHGTNHLLYTNSKTVDRTVFYKDMDNRFVRLSGLSPNTNYYFIIKDSNSTSQRFWFRTAPDDDSRLSFIAGGDSRNNRNPRENANILVSKLKPHAVFFGGDMTDDNNAFQWQNWFDDWQATIASDGRMFPIIPARGNHESDASTIYNLFDTPNSDSYYAITFGNNLIRAYTLNTEISVLGNQKTWLENDLSSPSHANVKWKMAQYHKPMRPHSAWKAENNNQYNAWAQLFYDEQVRLVVECDSHMSKTTWPVMPTSGPDNDEGFVTEQVNGTVYTGEGCWGAPLRPNDDDKSWTRNSGSFNQFKLIFVDPLKIEFRTINVNNAIVVGEVSNTDPFTLPSLLDVFSPTTGDVITIKNAVDSTCPEANIPCDDGNPLTAFDIEDGTCNCDGLDINLIEEFTTTVSTGNDDAEEDITTGSMYLDSSDLELIYDSSDQIVGVRFDELSIPNSATIVRAYVQFTSDNYSRYLDPTDLVIHGELASNSNTFSSEINNISARQRTINSVSWTNIKRWGSNDIAGFYERTPNLKPIIDEVIAQPGWTSGNSISFMLTGSGRRTAGSYEGNSPAKLKIIYYHNCPILDVSLSAQGICNELTDTFTQDITVHYINPPSTGNLNVNGQLFPITTSPQTITLTNLDANGFEVDLNVFFTDDPTCNFEKLNAFEAPSICSLGNIPDNLPNDAINLALLPEATLSGSVISGKGTPLDILYDPAINDYFITTAYNEYGVSHNLNIGRPDVHNGYKWQVNWPNVKYINYITFGGTYPNQPQPNTKWRISYRYDGNWIILQQGQGGWIDSGIYQWGGATQNPIEADALRVQLYSDGFADLVSIHLRGRGGISNNTNDNATTPKATLIQYLSPGNNCGVPISSNTIVYCDSTWIYNDGPPDEFSGDRNIIIANGTFIIDEDNITTVNDMEIRSGATVIVKEGASLIVNGNLINNGALQLESISTKFSNLIVKGTSTGNVSYKRHINAFINGPAGNDLVSSPFTGQTFENFSLANPNLYENPENASQKLFGPFDEPTGEYLIYSTTSNATTTLNKGMGYRAARDANEDGISGTTITFTGNVETEGFTLPITESLASFSGWNLIGNPYPSYIDFTTFFNLNQSQLDIGAYQAIYGYQGDTANGWTILNNLSTGQLIAPGQGFFVKTKPGGGIITFTSEMRVKGASDDFISGRNSNNNTLEGFIKLEINNSNSDRFNTRIHFHNNATAGLDLGYDAALFQGNVPDFSIYSKLVEDNAGSFMAIQALGTNHSNNIPIALGINAQQGNDVTISISESTLPISTNVYLEDTQTNTFTLLTDQDYTFTTFNDISGIGRFYLRFELNPLHLKEHTINLLKIYTSSSQKAIIIDGLIQQQMVLNLYDINGKIVNSKKLDNYITEQIIDVSQLSTGIYLVEVVSQGNVKRIEKLIIQ</sequence>
<dbReference type="InterPro" id="IPR026444">
    <property type="entry name" value="Secre_tail"/>
</dbReference>
<dbReference type="Pfam" id="PF18962">
    <property type="entry name" value="Por_Secre_tail"/>
    <property type="match status" value="1"/>
</dbReference>
<dbReference type="NCBIfam" id="TIGR04183">
    <property type="entry name" value="Por_Secre_tail"/>
    <property type="match status" value="1"/>
</dbReference>
<dbReference type="InterPro" id="IPR008963">
    <property type="entry name" value="Purple_acid_Pase-like_N"/>
</dbReference>
<dbReference type="PANTHER" id="PTHR22953:SF153">
    <property type="entry name" value="PURPLE ACID PHOSPHATASE"/>
    <property type="match status" value="1"/>
</dbReference>
<feature type="chain" id="PRO_5045765275" evidence="2">
    <location>
        <begin position="21"/>
        <end position="1465"/>
    </location>
</feature>
<organism evidence="6 7">
    <name type="scientific">Winogradskyella bathintestinalis</name>
    <dbReference type="NCBI Taxonomy" id="3035208"/>
    <lineage>
        <taxon>Bacteria</taxon>
        <taxon>Pseudomonadati</taxon>
        <taxon>Bacteroidota</taxon>
        <taxon>Flavobacteriia</taxon>
        <taxon>Flavobacteriales</taxon>
        <taxon>Flavobacteriaceae</taxon>
        <taxon>Winogradskyella</taxon>
    </lineage>
</organism>
<evidence type="ECO:0000256" key="1">
    <source>
        <dbReference type="ARBA" id="ARBA00022729"/>
    </source>
</evidence>
<dbReference type="SUPFAM" id="SSF49363">
    <property type="entry name" value="Purple acid phosphatase, N-terminal domain"/>
    <property type="match status" value="1"/>
</dbReference>
<evidence type="ECO:0000313" key="6">
    <source>
        <dbReference type="EMBL" id="MDN3493593.1"/>
    </source>
</evidence>
<keyword evidence="7" id="KW-1185">Reference proteome</keyword>
<evidence type="ECO:0000259" key="4">
    <source>
        <dbReference type="Pfam" id="PF16656"/>
    </source>
</evidence>
<dbReference type="InterPro" id="IPR039331">
    <property type="entry name" value="PAPs-like"/>
</dbReference>
<evidence type="ECO:0000256" key="2">
    <source>
        <dbReference type="SAM" id="SignalP"/>
    </source>
</evidence>
<dbReference type="RefSeq" id="WP_290207263.1">
    <property type="nucleotide sequence ID" value="NZ_JASDDK010000005.1"/>
</dbReference>
<dbReference type="Pfam" id="PF16656">
    <property type="entry name" value="Pur_ac_phosph_N"/>
    <property type="match status" value="1"/>
</dbReference>
<feature type="domain" description="Purple acid phosphatase N-terminal" evidence="4">
    <location>
        <begin position="28"/>
        <end position="114"/>
    </location>
</feature>
<evidence type="ECO:0000313" key="7">
    <source>
        <dbReference type="Proteomes" id="UP001231197"/>
    </source>
</evidence>
<dbReference type="InterPro" id="IPR015914">
    <property type="entry name" value="PAPs_N"/>
</dbReference>
<gene>
    <name evidence="6" type="ORF">QMA06_12780</name>
</gene>
<feature type="domain" description="Calcineurin-like phosphoesterase" evidence="3">
    <location>
        <begin position="143"/>
        <end position="294"/>
    </location>
</feature>
<feature type="signal peptide" evidence="2">
    <location>
        <begin position="1"/>
        <end position="20"/>
    </location>
</feature>
<dbReference type="Proteomes" id="UP001231197">
    <property type="component" value="Unassembled WGS sequence"/>
</dbReference>
<protein>
    <submittedName>
        <fullName evidence="6">Fibronectin type III domain-containing protein</fullName>
    </submittedName>
</protein>
<feature type="domain" description="Secretion system C-terminal sorting" evidence="5">
    <location>
        <begin position="1406"/>
        <end position="1464"/>
    </location>
</feature>